<gene>
    <name evidence="1" type="ORF">SAMN04487779_10312</name>
</gene>
<accession>A0A1G7CEY3</accession>
<proteinExistence type="predicted"/>
<dbReference type="STRING" id="938405.SAMN02927895_05244"/>
<evidence type="ECO:0000313" key="1">
    <source>
        <dbReference type="EMBL" id="SDE36975.1"/>
    </source>
</evidence>
<name>A0A1G7CEY3_9PROT</name>
<dbReference type="EMBL" id="FMZX01000031">
    <property type="protein sequence ID" value="SDE36975.1"/>
    <property type="molecule type" value="Genomic_DNA"/>
</dbReference>
<evidence type="ECO:0000313" key="2">
    <source>
        <dbReference type="Proteomes" id="UP000198925"/>
    </source>
</evidence>
<sequence>MLQASNQPSEEVEAAVTLAREVAPELEAVIITHYRDEDTLDMMRPGETDLETVRAVNMAVAAELDMEGVEVIVQRADRAAFRRWMHGRDDTPENRRGWIDRARLIRGAAALKVLGLEVEEDEDGSEEQPRFGPAPGPIADRLLNAYFKDGDEFRGFVQEILEAERIDVLDLAIRKVAESQGDEGMDELSGAMLEVAEAGAVGPSGWAELVALPVALPSAQVPSAAALTESLFATGYFADTDDVRFLPGWRSPDALAGLTPAAMRRVLMDLAEHGEPRDLPPGDTDDLARHGFGVLIGLQADWSIPTWDQIAAAGGLPDQADIEADGARRRALFQRWRGGAFREHGGCVPLEIIPPSEVGREIADFIEEAGDSPTAIG</sequence>
<organism evidence="1 2">
    <name type="scientific">Belnapia rosea</name>
    <dbReference type="NCBI Taxonomy" id="938405"/>
    <lineage>
        <taxon>Bacteria</taxon>
        <taxon>Pseudomonadati</taxon>
        <taxon>Pseudomonadota</taxon>
        <taxon>Alphaproteobacteria</taxon>
        <taxon>Acetobacterales</taxon>
        <taxon>Roseomonadaceae</taxon>
        <taxon>Belnapia</taxon>
    </lineage>
</organism>
<keyword evidence="2" id="KW-1185">Reference proteome</keyword>
<dbReference type="Proteomes" id="UP000198925">
    <property type="component" value="Unassembled WGS sequence"/>
</dbReference>
<protein>
    <submittedName>
        <fullName evidence="1">Uncharacterized protein</fullName>
    </submittedName>
</protein>
<reference evidence="1 2" key="1">
    <citation type="submission" date="2016-10" db="EMBL/GenBank/DDBJ databases">
        <authorList>
            <person name="de Groot N.N."/>
        </authorList>
    </citation>
    <scope>NUCLEOTIDE SEQUENCE [LARGE SCALE GENOMIC DNA]</scope>
    <source>
        <strain evidence="1 2">CPCC 100156</strain>
    </source>
</reference>
<dbReference type="AlphaFoldDB" id="A0A1G7CEY3"/>
<dbReference type="RefSeq" id="WP_090665065.1">
    <property type="nucleotide sequence ID" value="NZ_FMZX01000031.1"/>
</dbReference>